<dbReference type="PANTHER" id="PTHR24379">
    <property type="entry name" value="KRAB AND ZINC FINGER DOMAIN-CONTAINING"/>
    <property type="match status" value="1"/>
</dbReference>
<organism evidence="7 8">
    <name type="scientific">Larinioides sclopetarius</name>
    <dbReference type="NCBI Taxonomy" id="280406"/>
    <lineage>
        <taxon>Eukaryota</taxon>
        <taxon>Metazoa</taxon>
        <taxon>Ecdysozoa</taxon>
        <taxon>Arthropoda</taxon>
        <taxon>Chelicerata</taxon>
        <taxon>Arachnida</taxon>
        <taxon>Araneae</taxon>
        <taxon>Araneomorphae</taxon>
        <taxon>Entelegynae</taxon>
        <taxon>Araneoidea</taxon>
        <taxon>Araneidae</taxon>
        <taxon>Larinioides</taxon>
    </lineage>
</organism>
<feature type="domain" description="C2H2-type" evidence="6">
    <location>
        <begin position="146"/>
        <end position="168"/>
    </location>
</feature>
<accession>A0AAV1ZQS4</accession>
<dbReference type="SUPFAM" id="SSF57667">
    <property type="entry name" value="beta-beta-alpha zinc fingers"/>
    <property type="match status" value="1"/>
</dbReference>
<evidence type="ECO:0000256" key="2">
    <source>
        <dbReference type="ARBA" id="ARBA00022737"/>
    </source>
</evidence>
<dbReference type="Proteomes" id="UP001497382">
    <property type="component" value="Unassembled WGS sequence"/>
</dbReference>
<protein>
    <recommendedName>
        <fullName evidence="6">C2H2-type domain-containing protein</fullName>
    </recommendedName>
</protein>
<keyword evidence="1" id="KW-0479">Metal-binding</keyword>
<feature type="domain" description="C2H2-type" evidence="6">
    <location>
        <begin position="174"/>
        <end position="199"/>
    </location>
</feature>
<evidence type="ECO:0000313" key="7">
    <source>
        <dbReference type="EMBL" id="CAL1274208.1"/>
    </source>
</evidence>
<reference evidence="7 8" key="1">
    <citation type="submission" date="2024-04" db="EMBL/GenBank/DDBJ databases">
        <authorList>
            <person name="Rising A."/>
            <person name="Reimegard J."/>
            <person name="Sonavane S."/>
            <person name="Akerstrom W."/>
            <person name="Nylinder S."/>
            <person name="Hedman E."/>
            <person name="Kallberg Y."/>
        </authorList>
    </citation>
    <scope>NUCLEOTIDE SEQUENCE [LARGE SCALE GENOMIC DNA]</scope>
</reference>
<dbReference type="PROSITE" id="PS00028">
    <property type="entry name" value="ZINC_FINGER_C2H2_1"/>
    <property type="match status" value="4"/>
</dbReference>
<comment type="caution">
    <text evidence="7">The sequence shown here is derived from an EMBL/GenBank/DDBJ whole genome shotgun (WGS) entry which is preliminary data.</text>
</comment>
<dbReference type="PROSITE" id="PS50157">
    <property type="entry name" value="ZINC_FINGER_C2H2_2"/>
    <property type="match status" value="2"/>
</dbReference>
<evidence type="ECO:0000256" key="4">
    <source>
        <dbReference type="ARBA" id="ARBA00022833"/>
    </source>
</evidence>
<dbReference type="GO" id="GO:0008270">
    <property type="term" value="F:zinc ion binding"/>
    <property type="evidence" value="ECO:0007669"/>
    <property type="project" value="UniProtKB-KW"/>
</dbReference>
<dbReference type="FunFam" id="3.30.160.60:FF:000100">
    <property type="entry name" value="Zinc finger 45-like"/>
    <property type="match status" value="1"/>
</dbReference>
<keyword evidence="3 5" id="KW-0863">Zinc-finger</keyword>
<dbReference type="SMART" id="SM00355">
    <property type="entry name" value="ZnF_C2H2"/>
    <property type="match status" value="4"/>
</dbReference>
<keyword evidence="2" id="KW-0677">Repeat</keyword>
<gene>
    <name evidence="7" type="ORF">LARSCL_LOCUS7347</name>
</gene>
<keyword evidence="4" id="KW-0862">Zinc</keyword>
<evidence type="ECO:0000313" key="8">
    <source>
        <dbReference type="Proteomes" id="UP001497382"/>
    </source>
</evidence>
<evidence type="ECO:0000259" key="6">
    <source>
        <dbReference type="PROSITE" id="PS50157"/>
    </source>
</evidence>
<evidence type="ECO:0000256" key="3">
    <source>
        <dbReference type="ARBA" id="ARBA00022771"/>
    </source>
</evidence>
<dbReference type="EMBL" id="CAXIEN010000075">
    <property type="protein sequence ID" value="CAL1274208.1"/>
    <property type="molecule type" value="Genomic_DNA"/>
</dbReference>
<evidence type="ECO:0000256" key="5">
    <source>
        <dbReference type="PROSITE-ProRule" id="PRU00042"/>
    </source>
</evidence>
<dbReference type="Pfam" id="PF00096">
    <property type="entry name" value="zf-C2H2"/>
    <property type="match status" value="3"/>
</dbReference>
<dbReference type="Gene3D" id="3.30.160.60">
    <property type="entry name" value="Classic Zinc Finger"/>
    <property type="match status" value="2"/>
</dbReference>
<sequence length="199" mass="22999">MPLTIKVLAICLSAPPTPSIALLPWLAVRKFQILLLILGHRIGYRRFENTDDQVPIEILPFLKQRPELTIFEKKPAAPAPTATPTRNVRYHCEFCTYECSSVQQFQLHLDSHKSAPQQCQVCLKVLKNASKLQAHMLTHEQALRSHTCMYCEKKFKTPGALKAHMKIHFQFENLRCAYCEKSFPNELVLKRHMATYHMQ</sequence>
<name>A0AAV1ZQS4_9ARAC</name>
<dbReference type="AlphaFoldDB" id="A0AAV1ZQS4"/>
<proteinExistence type="predicted"/>
<dbReference type="InterPro" id="IPR036236">
    <property type="entry name" value="Znf_C2H2_sf"/>
</dbReference>
<keyword evidence="8" id="KW-1185">Reference proteome</keyword>
<evidence type="ECO:0000256" key="1">
    <source>
        <dbReference type="ARBA" id="ARBA00022723"/>
    </source>
</evidence>
<dbReference type="InterPro" id="IPR013087">
    <property type="entry name" value="Znf_C2H2_type"/>
</dbReference>
<dbReference type="PANTHER" id="PTHR24379:SF121">
    <property type="entry name" value="C2H2-TYPE DOMAIN-CONTAINING PROTEIN"/>
    <property type="match status" value="1"/>
</dbReference>